<sequence length="111" mass="12911">MCPIVQFRDKAAKLDPHSEPKEKLFRHKVIWSILNFTTYLFNKFTGQDNSFDSIDLKFCQMYVKFLSLLVSTLSDLSFTVYTLVQCVQIKKLEMELDLGNGSFNSWSSIQI</sequence>
<dbReference type="EMBL" id="GISG01241620">
    <property type="protein sequence ID" value="MBA4668862.1"/>
    <property type="molecule type" value="Transcribed_RNA"/>
</dbReference>
<protein>
    <submittedName>
        <fullName evidence="1">Uncharacterized protein</fullName>
    </submittedName>
</protein>
<organism evidence="1">
    <name type="scientific">Opuntia streptacantha</name>
    <name type="common">Prickly pear cactus</name>
    <name type="synonym">Opuntia cardona</name>
    <dbReference type="NCBI Taxonomy" id="393608"/>
    <lineage>
        <taxon>Eukaryota</taxon>
        <taxon>Viridiplantae</taxon>
        <taxon>Streptophyta</taxon>
        <taxon>Embryophyta</taxon>
        <taxon>Tracheophyta</taxon>
        <taxon>Spermatophyta</taxon>
        <taxon>Magnoliopsida</taxon>
        <taxon>eudicotyledons</taxon>
        <taxon>Gunneridae</taxon>
        <taxon>Pentapetalae</taxon>
        <taxon>Caryophyllales</taxon>
        <taxon>Cactineae</taxon>
        <taxon>Cactaceae</taxon>
        <taxon>Opuntioideae</taxon>
        <taxon>Opuntia</taxon>
    </lineage>
</organism>
<name>A0A7C9EHV1_OPUST</name>
<dbReference type="EMBL" id="GISG01241619">
    <property type="protein sequence ID" value="MBA4668861.1"/>
    <property type="molecule type" value="Transcribed_RNA"/>
</dbReference>
<dbReference type="AlphaFoldDB" id="A0A7C9EHV1"/>
<accession>A0A7C9EHV1</accession>
<reference evidence="1" key="1">
    <citation type="journal article" date="2013" name="J. Plant Res.">
        <title>Effect of fungi and light on seed germination of three Opuntia species from semiarid lands of central Mexico.</title>
        <authorList>
            <person name="Delgado-Sanchez P."/>
            <person name="Jimenez-Bremont J.F."/>
            <person name="Guerrero-Gonzalez Mde L."/>
            <person name="Flores J."/>
        </authorList>
    </citation>
    <scope>NUCLEOTIDE SEQUENCE</scope>
    <source>
        <tissue evidence="1">Cladode</tissue>
    </source>
</reference>
<proteinExistence type="predicted"/>
<evidence type="ECO:0000313" key="1">
    <source>
        <dbReference type="EMBL" id="MBA4668862.1"/>
    </source>
</evidence>
<reference evidence="1" key="2">
    <citation type="submission" date="2020-07" db="EMBL/GenBank/DDBJ databases">
        <authorList>
            <person name="Vera ALvarez R."/>
            <person name="Arias-Moreno D.M."/>
            <person name="Jimenez-Jacinto V."/>
            <person name="Jimenez-Bremont J.F."/>
            <person name="Swaminathan K."/>
            <person name="Moose S.P."/>
            <person name="Guerrero-Gonzalez M.L."/>
            <person name="Marino-Ramirez L."/>
            <person name="Landsman D."/>
            <person name="Rodriguez-Kessler M."/>
            <person name="Delgado-Sanchez P."/>
        </authorList>
    </citation>
    <scope>NUCLEOTIDE SEQUENCE</scope>
    <source>
        <tissue evidence="1">Cladode</tissue>
    </source>
</reference>